<dbReference type="Gene3D" id="3.40.50.720">
    <property type="entry name" value="NAD(P)-binding Rossmann-like Domain"/>
    <property type="match status" value="1"/>
</dbReference>
<evidence type="ECO:0000313" key="1">
    <source>
        <dbReference type="EMBL" id="GAF95369.1"/>
    </source>
</evidence>
<feature type="non-terminal residue" evidence="1">
    <location>
        <position position="36"/>
    </location>
</feature>
<sequence length="36" mass="3733">MILDRFRMDGKVAIVTGAGRGIGRGSALAFAEMGAH</sequence>
<dbReference type="EMBL" id="BARS01013292">
    <property type="protein sequence ID" value="GAF95369.1"/>
    <property type="molecule type" value="Genomic_DNA"/>
</dbReference>
<dbReference type="InterPro" id="IPR036291">
    <property type="entry name" value="NAD(P)-bd_dom_sf"/>
</dbReference>
<accession>X0TQ41</accession>
<protein>
    <recommendedName>
        <fullName evidence="2">Short-chain dehydrogenase/reductase SDR</fullName>
    </recommendedName>
</protein>
<proteinExistence type="predicted"/>
<reference evidence="1" key="1">
    <citation type="journal article" date="2014" name="Front. Microbiol.">
        <title>High frequency of phylogenetically diverse reductive dehalogenase-homologous genes in deep subseafloor sedimentary metagenomes.</title>
        <authorList>
            <person name="Kawai M."/>
            <person name="Futagami T."/>
            <person name="Toyoda A."/>
            <person name="Takaki Y."/>
            <person name="Nishi S."/>
            <person name="Hori S."/>
            <person name="Arai W."/>
            <person name="Tsubouchi T."/>
            <person name="Morono Y."/>
            <person name="Uchiyama I."/>
            <person name="Ito T."/>
            <person name="Fujiyama A."/>
            <person name="Inagaki F."/>
            <person name="Takami H."/>
        </authorList>
    </citation>
    <scope>NUCLEOTIDE SEQUENCE</scope>
    <source>
        <strain evidence="1">Expedition CK06-06</strain>
    </source>
</reference>
<comment type="caution">
    <text evidence="1">The sequence shown here is derived from an EMBL/GenBank/DDBJ whole genome shotgun (WGS) entry which is preliminary data.</text>
</comment>
<gene>
    <name evidence="1" type="ORF">S01H1_23177</name>
</gene>
<dbReference type="SUPFAM" id="SSF51735">
    <property type="entry name" value="NAD(P)-binding Rossmann-fold domains"/>
    <property type="match status" value="1"/>
</dbReference>
<evidence type="ECO:0008006" key="2">
    <source>
        <dbReference type="Google" id="ProtNLM"/>
    </source>
</evidence>
<organism evidence="1">
    <name type="scientific">marine sediment metagenome</name>
    <dbReference type="NCBI Taxonomy" id="412755"/>
    <lineage>
        <taxon>unclassified sequences</taxon>
        <taxon>metagenomes</taxon>
        <taxon>ecological metagenomes</taxon>
    </lineage>
</organism>
<name>X0TQ41_9ZZZZ</name>
<dbReference type="AlphaFoldDB" id="X0TQ41"/>